<evidence type="ECO:0000313" key="2">
    <source>
        <dbReference type="Proteomes" id="UP001057402"/>
    </source>
</evidence>
<name>A0ACB9SBU5_9MYRT</name>
<dbReference type="EMBL" id="CM042880">
    <property type="protein sequence ID" value="KAI4388539.1"/>
    <property type="molecule type" value="Genomic_DNA"/>
</dbReference>
<reference evidence="2" key="1">
    <citation type="journal article" date="2023" name="Front. Plant Sci.">
        <title>Chromosomal-level genome assembly of Melastoma candidum provides insights into trichome evolution.</title>
        <authorList>
            <person name="Zhong Y."/>
            <person name="Wu W."/>
            <person name="Sun C."/>
            <person name="Zou P."/>
            <person name="Liu Y."/>
            <person name="Dai S."/>
            <person name="Zhou R."/>
        </authorList>
    </citation>
    <scope>NUCLEOTIDE SEQUENCE [LARGE SCALE GENOMIC DNA]</scope>
</reference>
<sequence length="357" mass="40038">MAAWRWSRMRRNYRKRTVAVVSRRQSTGKRISTAGNVTDEAVATSGDHSHKDIGHVDLGTRVISGVQMDELIVRYAGEQISRDRIRRNAKERYSAASLSLKYQPKCFRDIVGHETIIRSMSNTIQKKKAVSLYMFHGPIGTGKSSTARVLTMALNCEADPDSRPCWNCRECLRSLYVMDKCSGSRSSGFEKIKTLIHSTSFTHTLVKYKDFIIEECHLLTPEAWNELLGIIERSHSSSVIFILITMDVVVLPVTVSSLKDSDTKNKLERIAAQEGISIEQGAMQLITAKAEGSLREAENILDQLTLLGSRITTPIVQEIVCLVPQDKLKYLLMAALAGETMRTIRYAMELLRTGVEV</sequence>
<gene>
    <name evidence="1" type="ORF">MLD38_000859</name>
</gene>
<evidence type="ECO:0000313" key="1">
    <source>
        <dbReference type="EMBL" id="KAI4388539.1"/>
    </source>
</evidence>
<organism evidence="1 2">
    <name type="scientific">Melastoma candidum</name>
    <dbReference type="NCBI Taxonomy" id="119954"/>
    <lineage>
        <taxon>Eukaryota</taxon>
        <taxon>Viridiplantae</taxon>
        <taxon>Streptophyta</taxon>
        <taxon>Embryophyta</taxon>
        <taxon>Tracheophyta</taxon>
        <taxon>Spermatophyta</taxon>
        <taxon>Magnoliopsida</taxon>
        <taxon>eudicotyledons</taxon>
        <taxon>Gunneridae</taxon>
        <taxon>Pentapetalae</taxon>
        <taxon>rosids</taxon>
        <taxon>malvids</taxon>
        <taxon>Myrtales</taxon>
        <taxon>Melastomataceae</taxon>
        <taxon>Melastomatoideae</taxon>
        <taxon>Melastomateae</taxon>
        <taxon>Melastoma</taxon>
    </lineage>
</organism>
<comment type="caution">
    <text evidence="1">The sequence shown here is derived from an EMBL/GenBank/DDBJ whole genome shotgun (WGS) entry which is preliminary data.</text>
</comment>
<protein>
    <submittedName>
        <fullName evidence="1">Uncharacterized protein</fullName>
    </submittedName>
</protein>
<accession>A0ACB9SBU5</accession>
<proteinExistence type="predicted"/>
<keyword evidence="2" id="KW-1185">Reference proteome</keyword>
<dbReference type="Proteomes" id="UP001057402">
    <property type="component" value="Chromosome 1"/>
</dbReference>